<dbReference type="PANTHER" id="PTHR30146:SF109">
    <property type="entry name" value="HTH-TYPE TRANSCRIPTIONAL REGULATOR GALS"/>
    <property type="match status" value="1"/>
</dbReference>
<dbReference type="SUPFAM" id="SSF47413">
    <property type="entry name" value="lambda repressor-like DNA-binding domains"/>
    <property type="match status" value="1"/>
</dbReference>
<evidence type="ECO:0000259" key="4">
    <source>
        <dbReference type="PROSITE" id="PS50932"/>
    </source>
</evidence>
<dbReference type="CDD" id="cd01392">
    <property type="entry name" value="HTH_LacI"/>
    <property type="match status" value="1"/>
</dbReference>
<evidence type="ECO:0000256" key="1">
    <source>
        <dbReference type="ARBA" id="ARBA00023015"/>
    </source>
</evidence>
<dbReference type="Pfam" id="PF13377">
    <property type="entry name" value="Peripla_BP_3"/>
    <property type="match status" value="1"/>
</dbReference>
<dbReference type="Proteomes" id="UP000186112">
    <property type="component" value="Unassembled WGS sequence"/>
</dbReference>
<dbReference type="InterPro" id="IPR046335">
    <property type="entry name" value="LacI/GalR-like_sensor"/>
</dbReference>
<dbReference type="OrthoDB" id="2026446at2"/>
<gene>
    <name evidence="5" type="primary">ccpA_2</name>
    <name evidence="5" type="ORF">TICRE_25310</name>
</gene>
<protein>
    <submittedName>
        <fullName evidence="5">Catabolite control protein A</fullName>
    </submittedName>
</protein>
<organism evidence="5 6">
    <name type="scientific">Tissierella creatinophila DSM 6911</name>
    <dbReference type="NCBI Taxonomy" id="1123403"/>
    <lineage>
        <taxon>Bacteria</taxon>
        <taxon>Bacillati</taxon>
        <taxon>Bacillota</taxon>
        <taxon>Tissierellia</taxon>
        <taxon>Tissierellales</taxon>
        <taxon>Tissierellaceae</taxon>
        <taxon>Tissierella</taxon>
    </lineage>
</organism>
<dbReference type="SMART" id="SM00354">
    <property type="entry name" value="HTH_LACI"/>
    <property type="match status" value="1"/>
</dbReference>
<feature type="domain" description="HTH lacI-type" evidence="4">
    <location>
        <begin position="6"/>
        <end position="60"/>
    </location>
</feature>
<dbReference type="GO" id="GO:0003700">
    <property type="term" value="F:DNA-binding transcription factor activity"/>
    <property type="evidence" value="ECO:0007669"/>
    <property type="project" value="TreeGrafter"/>
</dbReference>
<comment type="caution">
    <text evidence="5">The sequence shown here is derived from an EMBL/GenBank/DDBJ whole genome shotgun (WGS) entry which is preliminary data.</text>
</comment>
<dbReference type="SUPFAM" id="SSF53822">
    <property type="entry name" value="Periplasmic binding protein-like I"/>
    <property type="match status" value="1"/>
</dbReference>
<keyword evidence="6" id="KW-1185">Reference proteome</keyword>
<dbReference type="Pfam" id="PF00356">
    <property type="entry name" value="LacI"/>
    <property type="match status" value="1"/>
</dbReference>
<keyword evidence="3" id="KW-0804">Transcription</keyword>
<evidence type="ECO:0000256" key="2">
    <source>
        <dbReference type="ARBA" id="ARBA00023125"/>
    </source>
</evidence>
<reference evidence="5 6" key="1">
    <citation type="submission" date="2016-02" db="EMBL/GenBank/DDBJ databases">
        <title>Genome sequence of Tissierella creatinophila DSM 6911.</title>
        <authorList>
            <person name="Poehlein A."/>
            <person name="Daniel R."/>
        </authorList>
    </citation>
    <scope>NUCLEOTIDE SEQUENCE [LARGE SCALE GENOMIC DNA]</scope>
    <source>
        <strain evidence="5 6">DSM 6911</strain>
    </source>
</reference>
<evidence type="ECO:0000313" key="5">
    <source>
        <dbReference type="EMBL" id="OLS01492.1"/>
    </source>
</evidence>
<dbReference type="PROSITE" id="PS50932">
    <property type="entry name" value="HTH_LACI_2"/>
    <property type="match status" value="1"/>
</dbReference>
<evidence type="ECO:0000313" key="6">
    <source>
        <dbReference type="Proteomes" id="UP000186112"/>
    </source>
</evidence>
<sequence length="328" mass="37635">MDNKRVTRKDVANEARVSETIVSYVINGNRYVSNDKKIRVKEAIKKLNYIPHASARLLKGKKTGHILLLTDNISIEYSTSLLNQLYNNDSEGKFIFSLSRVKNDCSFISRILTSTIDGIILDSPMLDRELFNKLRNSNIPLIVIMNSEKDLKNRTISLNAGTFNAMNNAIKLLEQKECKKILFINSQDNGGKYESFRMLAFKSYLSSENVELKKDILNLNTDSSGYYEMIYGELSKKEYDSIITYNDQIAVVTKKVCRALGYEIPKDIKLICFDNTYLSNLFNITAIEINIENIAKTIISILKKDKESNKEESYFKFETKLIKRESTN</sequence>
<dbReference type="InterPro" id="IPR010982">
    <property type="entry name" value="Lambda_DNA-bd_dom_sf"/>
</dbReference>
<dbReference type="AlphaFoldDB" id="A0A1U7M2F3"/>
<dbReference type="Gene3D" id="1.10.260.40">
    <property type="entry name" value="lambda repressor-like DNA-binding domains"/>
    <property type="match status" value="1"/>
</dbReference>
<name>A0A1U7M2F3_TISCR</name>
<dbReference type="InterPro" id="IPR000843">
    <property type="entry name" value="HTH_LacI"/>
</dbReference>
<evidence type="ECO:0000256" key="3">
    <source>
        <dbReference type="ARBA" id="ARBA00023163"/>
    </source>
</evidence>
<dbReference type="GO" id="GO:0000976">
    <property type="term" value="F:transcription cis-regulatory region binding"/>
    <property type="evidence" value="ECO:0007669"/>
    <property type="project" value="TreeGrafter"/>
</dbReference>
<dbReference type="InterPro" id="IPR028082">
    <property type="entry name" value="Peripla_BP_I"/>
</dbReference>
<dbReference type="EMBL" id="LTDM01000066">
    <property type="protein sequence ID" value="OLS01492.1"/>
    <property type="molecule type" value="Genomic_DNA"/>
</dbReference>
<dbReference type="RefSeq" id="WP_075728635.1">
    <property type="nucleotide sequence ID" value="NZ_LTDM01000066.1"/>
</dbReference>
<accession>A0A1U7M2F3</accession>
<dbReference type="PANTHER" id="PTHR30146">
    <property type="entry name" value="LACI-RELATED TRANSCRIPTIONAL REPRESSOR"/>
    <property type="match status" value="1"/>
</dbReference>
<keyword evidence="2" id="KW-0238">DNA-binding</keyword>
<keyword evidence="1" id="KW-0805">Transcription regulation</keyword>
<proteinExistence type="predicted"/>
<dbReference type="Gene3D" id="3.40.50.2300">
    <property type="match status" value="2"/>
</dbReference>